<dbReference type="Gene3D" id="3.30.70.2850">
    <property type="match status" value="1"/>
</dbReference>
<dbReference type="EMBL" id="JAAVMX010000009">
    <property type="protein sequence ID" value="KAF4504494.1"/>
    <property type="molecule type" value="Genomic_DNA"/>
</dbReference>
<keyword evidence="4" id="KW-1185">Reference proteome</keyword>
<protein>
    <recommendedName>
        <fullName evidence="2">Cyclin-D1-binding protein 1-like N-terminal domain-containing protein</fullName>
    </recommendedName>
</protein>
<accession>A0A8H4LSG6</accession>
<dbReference type="Pfam" id="PF13324">
    <property type="entry name" value="GCIP_N"/>
    <property type="match status" value="1"/>
</dbReference>
<feature type="region of interest" description="Disordered" evidence="1">
    <location>
        <begin position="211"/>
        <end position="253"/>
    </location>
</feature>
<gene>
    <name evidence="3" type="ORF">G6O67_007942</name>
</gene>
<evidence type="ECO:0000313" key="3">
    <source>
        <dbReference type="EMBL" id="KAF4504494.1"/>
    </source>
</evidence>
<dbReference type="GO" id="GO:0005634">
    <property type="term" value="C:nucleus"/>
    <property type="evidence" value="ECO:0007669"/>
    <property type="project" value="TreeGrafter"/>
</dbReference>
<evidence type="ECO:0000313" key="4">
    <source>
        <dbReference type="Proteomes" id="UP000557566"/>
    </source>
</evidence>
<dbReference type="AlphaFoldDB" id="A0A8H4LSG6"/>
<evidence type="ECO:0000259" key="2">
    <source>
        <dbReference type="Pfam" id="PF13324"/>
    </source>
</evidence>
<dbReference type="PANTHER" id="PTHR15492:SF1">
    <property type="entry name" value="CYCLIN-D1-BINDING PROTEIN 1"/>
    <property type="match status" value="1"/>
</dbReference>
<proteinExistence type="predicted"/>
<dbReference type="InterPro" id="IPR026907">
    <property type="entry name" value="GCIP-like"/>
</dbReference>
<dbReference type="OrthoDB" id="4088536at2759"/>
<organism evidence="3 4">
    <name type="scientific">Ophiocordyceps sinensis</name>
    <dbReference type="NCBI Taxonomy" id="72228"/>
    <lineage>
        <taxon>Eukaryota</taxon>
        <taxon>Fungi</taxon>
        <taxon>Dikarya</taxon>
        <taxon>Ascomycota</taxon>
        <taxon>Pezizomycotina</taxon>
        <taxon>Sordariomycetes</taxon>
        <taxon>Hypocreomycetidae</taxon>
        <taxon>Hypocreales</taxon>
        <taxon>Ophiocordycipitaceae</taxon>
        <taxon>Ophiocordyceps</taxon>
    </lineage>
</organism>
<evidence type="ECO:0000256" key="1">
    <source>
        <dbReference type="SAM" id="MobiDB-lite"/>
    </source>
</evidence>
<feature type="domain" description="Cyclin-D1-binding protein 1-like N-terminal" evidence="2">
    <location>
        <begin position="62"/>
        <end position="212"/>
    </location>
</feature>
<sequence length="408" mass="44201">MAPPPPPDALASLDSLIQTASALLLQLQAALVDVHREAPESPPLESAAAPSSPLDALALARDAASLIRAHGTKLSLLIINEPFTPSAISSVVRDLQSGPVPAIVSAVQACSSAQYGATVRRELALQCRRVLAELHELLQNIPKDGKALVGNKASASASGKEGGIRVTAILWSACDDVIKLTKLGAAGLYAEKTRQWGDMLQDILDELKEWGEEESDDDDDDEDGDDDGDDDENDDKDDNENDDKDDDDGVDDLTDQLGEAQISTQDMIDDLINSHHAIPRNDPHGIRPRLESTLKRLRLVTLLYRAARLRRFSKLPSPPSTVAQPAVPSRLDRLAQALAKLPERFEDLAGAFYDLQPADIDAAVDQCFRDALAASDLLAKDWDGADDDFTHWIHRFQAEIKSPDGPAR</sequence>
<reference evidence="3 4" key="1">
    <citation type="journal article" date="2020" name="Genome Biol. Evol.">
        <title>A new high-quality draft genome assembly of the Chinese cordyceps Ophiocordyceps sinensis.</title>
        <authorList>
            <person name="Shu R."/>
            <person name="Zhang J."/>
            <person name="Meng Q."/>
            <person name="Zhang H."/>
            <person name="Zhou G."/>
            <person name="Li M."/>
            <person name="Wu P."/>
            <person name="Zhao Y."/>
            <person name="Chen C."/>
            <person name="Qin Q."/>
        </authorList>
    </citation>
    <scope>NUCLEOTIDE SEQUENCE [LARGE SCALE GENOMIC DNA]</scope>
    <source>
        <strain evidence="3 4">IOZ07</strain>
    </source>
</reference>
<comment type="caution">
    <text evidence="3">The sequence shown here is derived from an EMBL/GenBank/DDBJ whole genome shotgun (WGS) entry which is preliminary data.</text>
</comment>
<dbReference type="InterPro" id="IPR049317">
    <property type="entry name" value="GCIP-like_N"/>
</dbReference>
<dbReference type="SUPFAM" id="SSF48371">
    <property type="entry name" value="ARM repeat"/>
    <property type="match status" value="1"/>
</dbReference>
<dbReference type="PANTHER" id="PTHR15492">
    <property type="entry name" value="CYCLIN D1-BINDING PROTEIN 1"/>
    <property type="match status" value="1"/>
</dbReference>
<dbReference type="InterPro" id="IPR016024">
    <property type="entry name" value="ARM-type_fold"/>
</dbReference>
<name>A0A8H4LSG6_9HYPO</name>
<dbReference type="Proteomes" id="UP000557566">
    <property type="component" value="Unassembled WGS sequence"/>
</dbReference>